<dbReference type="PANTHER" id="PTHR45903:SF1">
    <property type="entry name" value="GLUTAMATE-RICH WD REPEAT-CONTAINING PROTEIN 1"/>
    <property type="match status" value="1"/>
</dbReference>
<comment type="caution">
    <text evidence="2">The sequence shown here is derived from an EMBL/GenBank/DDBJ whole genome shotgun (WGS) entry which is preliminary data.</text>
</comment>
<keyword evidence="3" id="KW-1185">Reference proteome</keyword>
<feature type="domain" description="Anaphase-promoting complex subunit 4-like WD40" evidence="1">
    <location>
        <begin position="189"/>
        <end position="250"/>
    </location>
</feature>
<name>A0ABQ7HZP3_9MICR</name>
<proteinExistence type="predicted"/>
<dbReference type="InterPro" id="IPR024977">
    <property type="entry name" value="Apc4-like_WD40_dom"/>
</dbReference>
<dbReference type="InterPro" id="IPR036322">
    <property type="entry name" value="WD40_repeat_dom_sf"/>
</dbReference>
<evidence type="ECO:0000313" key="3">
    <source>
        <dbReference type="Proteomes" id="UP001516464"/>
    </source>
</evidence>
<dbReference type="InterPro" id="IPR051972">
    <property type="entry name" value="Glutamate-rich_WD_repeat"/>
</dbReference>
<protein>
    <submittedName>
        <fullName evidence="2">Ribosome assembly protein rrb1</fullName>
    </submittedName>
</protein>
<dbReference type="SUPFAM" id="SSF50978">
    <property type="entry name" value="WD40 repeat-like"/>
    <property type="match status" value="1"/>
</dbReference>
<dbReference type="InterPro" id="IPR001680">
    <property type="entry name" value="WD40_rpt"/>
</dbReference>
<evidence type="ECO:0000259" key="1">
    <source>
        <dbReference type="Pfam" id="PF12894"/>
    </source>
</evidence>
<evidence type="ECO:0000313" key="2">
    <source>
        <dbReference type="EMBL" id="KAF7683666.1"/>
    </source>
</evidence>
<sequence length="321" mass="36838">MDTADDSSEITYIPEGIVPDLEVDDDVYRFLEYFSLDWPAQSIDFINPTQLVVGTNPPEEHKQSISIISFSNPLESLFDAMGEFTVQKLSTKHSVNRIRWNDSLYLLGDELLSIYNNKNELIKEIKGEFGYGIGFSKEEYFIGSKSGEIITPFEKHQVHTKSIECIDVFNNTMFTGSCDYKAISTDIRSWEQIFELPFSCDINCLGFNGDNTLGLGCDDGVIRLVDIRNTKNCEDIKWHSTPISCFMWGSRDVFATGSDEQVCLWDTSFIEDWNFHRYLSFIHQGHTFYKSVMFWKESPEYVITSALEGLCVFSPIETIFQ</sequence>
<gene>
    <name evidence="2" type="primary">rrb1</name>
    <name evidence="2" type="ORF">TCON_1124</name>
</gene>
<dbReference type="Gene3D" id="2.130.10.10">
    <property type="entry name" value="YVTN repeat-like/Quinoprotein amine dehydrogenase"/>
    <property type="match status" value="1"/>
</dbReference>
<reference evidence="2 3" key="1">
    <citation type="submission" date="2019-01" db="EMBL/GenBank/DDBJ databases">
        <title>Genomes sequencing and comparative genomics of infectious freshwater microsporidia, Cucumispora dikerogammari and Thelohania contejeani.</title>
        <authorList>
            <person name="Cormier A."/>
            <person name="Giraud I."/>
            <person name="Wattier R."/>
            <person name="Teixeira M."/>
            <person name="Grandjean F."/>
            <person name="Rigaud T."/>
            <person name="Cordaux R."/>
        </authorList>
    </citation>
    <scope>NUCLEOTIDE SEQUENCE [LARGE SCALE GENOMIC DNA]</scope>
    <source>
        <strain evidence="2">T1</strain>
        <tissue evidence="2">Spores</tissue>
    </source>
</reference>
<organism evidence="2 3">
    <name type="scientific">Astathelohania contejeani</name>
    <dbReference type="NCBI Taxonomy" id="164912"/>
    <lineage>
        <taxon>Eukaryota</taxon>
        <taxon>Fungi</taxon>
        <taxon>Fungi incertae sedis</taxon>
        <taxon>Microsporidia</taxon>
        <taxon>Astathelohaniidae</taxon>
        <taxon>Astathelohania</taxon>
    </lineage>
</organism>
<dbReference type="SMART" id="SM00320">
    <property type="entry name" value="WD40"/>
    <property type="match status" value="3"/>
</dbReference>
<dbReference type="Pfam" id="PF12894">
    <property type="entry name" value="ANAPC4_WD40"/>
    <property type="match status" value="1"/>
</dbReference>
<dbReference type="InterPro" id="IPR015943">
    <property type="entry name" value="WD40/YVTN_repeat-like_dom_sf"/>
</dbReference>
<dbReference type="EMBL" id="SBIQ01000064">
    <property type="protein sequence ID" value="KAF7683666.1"/>
    <property type="molecule type" value="Genomic_DNA"/>
</dbReference>
<dbReference type="PANTHER" id="PTHR45903">
    <property type="entry name" value="GLUTAMATE-RICH WD REPEAT-CONTAINING PROTEIN 1"/>
    <property type="match status" value="1"/>
</dbReference>
<accession>A0ABQ7HZP3</accession>
<dbReference type="Proteomes" id="UP001516464">
    <property type="component" value="Unassembled WGS sequence"/>
</dbReference>